<protein>
    <submittedName>
        <fullName evidence="2">T5SS/PEP-CTERM-associated repeat protein</fullName>
    </submittedName>
</protein>
<feature type="signal peptide" evidence="1">
    <location>
        <begin position="1"/>
        <end position="40"/>
    </location>
</feature>
<name>A0AAX2QRN7_9HYPH</name>
<dbReference type="NCBIfam" id="TIGR04393">
    <property type="entry name" value="rpt_T5SS_PEPC"/>
    <property type="match status" value="1"/>
</dbReference>
<evidence type="ECO:0000313" key="2">
    <source>
        <dbReference type="EMBL" id="TCU28177.1"/>
    </source>
</evidence>
<comment type="caution">
    <text evidence="2">The sequence shown here is derived from an EMBL/GenBank/DDBJ whole genome shotgun (WGS) entry which is preliminary data.</text>
</comment>
<reference evidence="2 3" key="1">
    <citation type="submission" date="2019-03" db="EMBL/GenBank/DDBJ databases">
        <title>Genomic Encyclopedia of Type Strains, Phase IV (KMG-V): Genome sequencing to study the core and pangenomes of soil and plant-associated prokaryotes.</title>
        <authorList>
            <person name="Whitman W."/>
        </authorList>
    </citation>
    <scope>NUCLEOTIDE SEQUENCE [LARGE SCALE GENOMIC DNA]</scope>
    <source>
        <strain evidence="2 3">FB403</strain>
    </source>
</reference>
<gene>
    <name evidence="2" type="ORF">EV131_1029</name>
</gene>
<keyword evidence="1" id="KW-0732">Signal</keyword>
<evidence type="ECO:0000256" key="1">
    <source>
        <dbReference type="SAM" id="SignalP"/>
    </source>
</evidence>
<dbReference type="AlphaFoldDB" id="A0AAX2QRN7"/>
<dbReference type="EMBL" id="SMBI01000002">
    <property type="protein sequence ID" value="TCU28177.1"/>
    <property type="molecule type" value="Genomic_DNA"/>
</dbReference>
<sequence length="240" mass="23350">MGNAVRASNHVCGPFLNLRGLLAGVSAAALMALSTGTTKAAEWMGATSTDWMNASNWNGGVIPVGQAVSIASAAVPAQDEAVLGVTGPVSTSAGNTLVGVSGSPAGILTIQNGSSLTSLSARIGQGIGSNGIVTVTGSGSQWNISGGTFAIGLSGDGILNIENGGQVTTGGAGTQLGINATALGTLNVSSRGLLQTQALRGSIFGASQANFDDGILRATAVNATFISGFPSLNSTCSPAG</sequence>
<evidence type="ECO:0000313" key="3">
    <source>
        <dbReference type="Proteomes" id="UP000295021"/>
    </source>
</evidence>
<feature type="chain" id="PRO_5043791382" evidence="1">
    <location>
        <begin position="41"/>
        <end position="240"/>
    </location>
</feature>
<dbReference type="InterPro" id="IPR030895">
    <property type="entry name" value="T5SS_PEPC_rpt"/>
</dbReference>
<organism evidence="2 3">
    <name type="scientific">Rhizobium laguerreae</name>
    <dbReference type="NCBI Taxonomy" id="1076926"/>
    <lineage>
        <taxon>Bacteria</taxon>
        <taxon>Pseudomonadati</taxon>
        <taxon>Pseudomonadota</taxon>
        <taxon>Alphaproteobacteria</taxon>
        <taxon>Hyphomicrobiales</taxon>
        <taxon>Rhizobiaceae</taxon>
        <taxon>Rhizobium/Agrobacterium group</taxon>
        <taxon>Rhizobium</taxon>
    </lineage>
</organism>
<proteinExistence type="predicted"/>
<accession>A0AAX2QRN7</accession>
<dbReference type="Proteomes" id="UP000295021">
    <property type="component" value="Unassembled WGS sequence"/>
</dbReference>